<gene>
    <name evidence="4" type="ORF">MAR_034863</name>
</gene>
<dbReference type="SUPFAM" id="SSF49299">
    <property type="entry name" value="PKD domain"/>
    <property type="match status" value="3"/>
</dbReference>
<evidence type="ECO:0000259" key="3">
    <source>
        <dbReference type="PROSITE" id="PS50234"/>
    </source>
</evidence>
<dbReference type="PANTHER" id="PTHR24020:SF20">
    <property type="entry name" value="PH DOMAIN-CONTAINING PROTEIN"/>
    <property type="match status" value="1"/>
</dbReference>
<dbReference type="CDD" id="cd01450">
    <property type="entry name" value="vWFA_subfamily_ECM"/>
    <property type="match status" value="3"/>
</dbReference>
<dbReference type="Proteomes" id="UP001164746">
    <property type="component" value="Chromosome 7"/>
</dbReference>
<dbReference type="SMART" id="SM00089">
    <property type="entry name" value="PKD"/>
    <property type="match status" value="3"/>
</dbReference>
<dbReference type="InterPro" id="IPR036465">
    <property type="entry name" value="vWFA_dom_sf"/>
</dbReference>
<dbReference type="Gene3D" id="3.40.50.410">
    <property type="entry name" value="von Willebrand factor, type A domain"/>
    <property type="match status" value="4"/>
</dbReference>
<dbReference type="PRINTS" id="PR00453">
    <property type="entry name" value="VWFADOMAIN"/>
</dbReference>
<feature type="transmembrane region" description="Helical" evidence="1">
    <location>
        <begin position="930"/>
        <end position="952"/>
    </location>
</feature>
<dbReference type="SMART" id="SM00327">
    <property type="entry name" value="VWA"/>
    <property type="match status" value="3"/>
</dbReference>
<feature type="domain" description="VWFA" evidence="3">
    <location>
        <begin position="19"/>
        <end position="129"/>
    </location>
</feature>
<keyword evidence="5" id="KW-1185">Reference proteome</keyword>
<dbReference type="PROSITE" id="PS50234">
    <property type="entry name" value="VWFA"/>
    <property type="match status" value="3"/>
</dbReference>
<dbReference type="EMBL" id="CP111018">
    <property type="protein sequence ID" value="WAR09787.1"/>
    <property type="molecule type" value="Genomic_DNA"/>
</dbReference>
<dbReference type="InterPro" id="IPR022409">
    <property type="entry name" value="PKD/Chitinase_dom"/>
</dbReference>
<feature type="domain" description="VWFA" evidence="3">
    <location>
        <begin position="166"/>
        <end position="448"/>
    </location>
</feature>
<sequence length="953" mass="104770">MYDIIWNVDPNKCSLGNSDLVIILDASTSVTQQNYDKMLQFTKDLLQNADIDSGAVRVGILIFSTEVQVMFNLNEYSRKADVFAAIDKIPYIFGSTNTANALQTMHTQMFTPRNGDRPNVPNTGINFDELVGLDRKIFSALCPEKAVTVPVTTPKPKPSCGVSSVDVVIIIDASTSVTEANFKLMLEFCKDIVKGADIDSGSVRVGVLIYSTEVEIQFHLNRYSTNAQVIDAIDKIPYIYGSTNTADALLTMHQTMFTSANGDRQGVTNVAIVLTDGMASEPKDKYLYNVRRFEELQGLEEDIFGAGEGGDCGVISVSTEVSIKFDLDTYNSKREVFDAIDDIPYVPGRRNTADGLKLVQRMFNTTERGVISITENVIMLLTVGNSDINSKETLTQAKRAKDKGIVIYAFGVGLEESSELEGIASTPVEEHLFSLQRFDQLDDIVENGYLTECEAIMNVRKETECGLSKVDAVIILDASTSVTEPNFKKMLNFCKEIVDKAAIDSGSVRIGVLIYSTEVEIEFHLNNYTNTADIKAAIDRIPYMYGTTNTADALKTMHELMFSARNGDRPDVDNIAFLITDGISNINGRRTIPEAEKAQGKAIRVYAIGIDLTDTRELEGIASEPKSGNMFNVKAFDELTGLIDTIFGGAEECAFSEPPIAVAGPDVTRRYPSGTITLDGRRSSDDNKIVTYTWSRDGRDLFTGATFDLNDLREGEYEYNLTVVDEDRQSDSDTVRVVIEAQDFPPNANAGDDVTIQLPVNSVRLDGRQSSDDVAVVQYMWKLTNGPPGVSLDGDDSATLVVDDLEEGEYTLTLTVTDALGQTDDDTVNVYVKAQDFPPTANAGVDVTIQLPVDYVILDGRNSSDDITIVQYMWKLTNGQPGVSLEGDDSARLMVEDLEEGEYTFTLTVTDVLGQTDDDTVNVFVKGATLLYMSFKFLASCLHFILICMVFFS</sequence>
<dbReference type="Pfam" id="PF00092">
    <property type="entry name" value="VWA"/>
    <property type="match status" value="4"/>
</dbReference>
<dbReference type="InterPro" id="IPR000601">
    <property type="entry name" value="PKD_dom"/>
</dbReference>
<reference evidence="4" key="1">
    <citation type="submission" date="2022-11" db="EMBL/GenBank/DDBJ databases">
        <title>Centuries of genome instability and evolution in soft-shell clam transmissible cancer (bioRxiv).</title>
        <authorList>
            <person name="Hart S.F.M."/>
            <person name="Yonemitsu M.A."/>
            <person name="Giersch R.M."/>
            <person name="Beal B.F."/>
            <person name="Arriagada G."/>
            <person name="Davis B.W."/>
            <person name="Ostrander E.A."/>
            <person name="Goff S.P."/>
            <person name="Metzger M.J."/>
        </authorList>
    </citation>
    <scope>NUCLEOTIDE SEQUENCE</scope>
    <source>
        <strain evidence="4">MELC-2E11</strain>
        <tissue evidence="4">Siphon/mantle</tissue>
    </source>
</reference>
<proteinExistence type="predicted"/>
<evidence type="ECO:0000313" key="5">
    <source>
        <dbReference type="Proteomes" id="UP001164746"/>
    </source>
</evidence>
<dbReference type="SUPFAM" id="SSF53300">
    <property type="entry name" value="vWA-like"/>
    <property type="match status" value="4"/>
</dbReference>
<name>A0ABY7EIG3_MYAAR</name>
<dbReference type="InterPro" id="IPR035986">
    <property type="entry name" value="PKD_dom_sf"/>
</dbReference>
<evidence type="ECO:0000259" key="2">
    <source>
        <dbReference type="PROSITE" id="PS50093"/>
    </source>
</evidence>
<dbReference type="InterPro" id="IPR002035">
    <property type="entry name" value="VWF_A"/>
</dbReference>
<dbReference type="Gene3D" id="2.60.40.10">
    <property type="entry name" value="Immunoglobulins"/>
    <property type="match status" value="3"/>
</dbReference>
<protein>
    <submittedName>
        <fullName evidence="4">K319L-like protein</fullName>
    </submittedName>
</protein>
<feature type="domain" description="PKD" evidence="2">
    <location>
        <begin position="762"/>
        <end position="832"/>
    </location>
</feature>
<accession>A0ABY7EIG3</accession>
<dbReference type="CDD" id="cd00146">
    <property type="entry name" value="PKD"/>
    <property type="match status" value="3"/>
</dbReference>
<dbReference type="PANTHER" id="PTHR24020">
    <property type="entry name" value="COLLAGEN ALPHA"/>
    <property type="match status" value="1"/>
</dbReference>
<keyword evidence="1" id="KW-0812">Transmembrane</keyword>
<feature type="domain" description="VWFA" evidence="3">
    <location>
        <begin position="471"/>
        <end position="646"/>
    </location>
</feature>
<dbReference type="InterPro" id="IPR050525">
    <property type="entry name" value="ECM_Assembly_Org"/>
</dbReference>
<evidence type="ECO:0000313" key="4">
    <source>
        <dbReference type="EMBL" id="WAR09787.1"/>
    </source>
</evidence>
<dbReference type="Pfam" id="PF22352">
    <property type="entry name" value="K319L-like_PKD"/>
    <property type="match status" value="3"/>
</dbReference>
<dbReference type="PROSITE" id="PS50093">
    <property type="entry name" value="PKD"/>
    <property type="match status" value="1"/>
</dbReference>
<keyword evidence="1" id="KW-1133">Transmembrane helix</keyword>
<dbReference type="InterPro" id="IPR013783">
    <property type="entry name" value="Ig-like_fold"/>
</dbReference>
<evidence type="ECO:0000256" key="1">
    <source>
        <dbReference type="SAM" id="Phobius"/>
    </source>
</evidence>
<keyword evidence="1" id="KW-0472">Membrane</keyword>
<organism evidence="4 5">
    <name type="scientific">Mya arenaria</name>
    <name type="common">Soft-shell clam</name>
    <dbReference type="NCBI Taxonomy" id="6604"/>
    <lineage>
        <taxon>Eukaryota</taxon>
        <taxon>Metazoa</taxon>
        <taxon>Spiralia</taxon>
        <taxon>Lophotrochozoa</taxon>
        <taxon>Mollusca</taxon>
        <taxon>Bivalvia</taxon>
        <taxon>Autobranchia</taxon>
        <taxon>Heteroconchia</taxon>
        <taxon>Euheterodonta</taxon>
        <taxon>Imparidentia</taxon>
        <taxon>Neoheterodontei</taxon>
        <taxon>Myida</taxon>
        <taxon>Myoidea</taxon>
        <taxon>Myidae</taxon>
        <taxon>Mya</taxon>
    </lineage>
</organism>